<reference evidence="1 2" key="1">
    <citation type="journal article" date="2023" name="Sci. Data">
        <title>Genome assembly of the Korean intertidal mud-creeper Batillaria attramentaria.</title>
        <authorList>
            <person name="Patra A.K."/>
            <person name="Ho P.T."/>
            <person name="Jun S."/>
            <person name="Lee S.J."/>
            <person name="Kim Y."/>
            <person name="Won Y.J."/>
        </authorList>
    </citation>
    <scope>NUCLEOTIDE SEQUENCE [LARGE SCALE GENOMIC DNA]</scope>
    <source>
        <strain evidence="1">Wonlab-2016</strain>
    </source>
</reference>
<evidence type="ECO:0000313" key="1">
    <source>
        <dbReference type="EMBL" id="KAK7498643.1"/>
    </source>
</evidence>
<dbReference type="Proteomes" id="UP001519460">
    <property type="component" value="Unassembled WGS sequence"/>
</dbReference>
<dbReference type="EMBL" id="JACVVK020000049">
    <property type="protein sequence ID" value="KAK7498643.1"/>
    <property type="molecule type" value="Genomic_DNA"/>
</dbReference>
<evidence type="ECO:0000313" key="2">
    <source>
        <dbReference type="Proteomes" id="UP001519460"/>
    </source>
</evidence>
<protein>
    <submittedName>
        <fullName evidence="1">Uncharacterized protein</fullName>
    </submittedName>
</protein>
<sequence>RDDDQLHRKASLPFPSLQQDLNRTSYSESCKLPARGTSCRQQSFFPRTVAKWNTLRPGAVSSSTVAASKSQI</sequence>
<comment type="caution">
    <text evidence="1">The sequence shown here is derived from an EMBL/GenBank/DDBJ whole genome shotgun (WGS) entry which is preliminary data.</text>
</comment>
<accession>A0ABD0LHE2</accession>
<keyword evidence="2" id="KW-1185">Reference proteome</keyword>
<gene>
    <name evidence="1" type="ORF">BaRGS_00010020</name>
</gene>
<organism evidence="1 2">
    <name type="scientific">Batillaria attramentaria</name>
    <dbReference type="NCBI Taxonomy" id="370345"/>
    <lineage>
        <taxon>Eukaryota</taxon>
        <taxon>Metazoa</taxon>
        <taxon>Spiralia</taxon>
        <taxon>Lophotrochozoa</taxon>
        <taxon>Mollusca</taxon>
        <taxon>Gastropoda</taxon>
        <taxon>Caenogastropoda</taxon>
        <taxon>Sorbeoconcha</taxon>
        <taxon>Cerithioidea</taxon>
        <taxon>Batillariidae</taxon>
        <taxon>Batillaria</taxon>
    </lineage>
</organism>
<proteinExistence type="predicted"/>
<name>A0ABD0LHE2_9CAEN</name>
<feature type="non-terminal residue" evidence="1">
    <location>
        <position position="1"/>
    </location>
</feature>
<dbReference type="AlphaFoldDB" id="A0ABD0LHE2"/>